<feature type="signal peptide" evidence="3">
    <location>
        <begin position="1"/>
        <end position="16"/>
    </location>
</feature>
<dbReference type="InterPro" id="IPR023346">
    <property type="entry name" value="Lysozyme-like_dom_sf"/>
</dbReference>
<keyword evidence="3" id="KW-0732">Signal</keyword>
<dbReference type="InterPro" id="IPR000726">
    <property type="entry name" value="Glyco_hydro_19_cat"/>
</dbReference>
<dbReference type="Proteomes" id="UP000054560">
    <property type="component" value="Unassembled WGS sequence"/>
</dbReference>
<dbReference type="Pfam" id="PF00182">
    <property type="entry name" value="Glyco_hydro_19"/>
    <property type="match status" value="1"/>
</dbReference>
<dbReference type="GO" id="GO:0004568">
    <property type="term" value="F:chitinase activity"/>
    <property type="evidence" value="ECO:0007669"/>
    <property type="project" value="InterPro"/>
</dbReference>
<evidence type="ECO:0000256" key="3">
    <source>
        <dbReference type="SAM" id="SignalP"/>
    </source>
</evidence>
<sequence>MFASVIFLLCMAYVNAGASLLTKDMFNEMFSKRTTSPNCVQATEILTFEAFHKTAKYYPKFCNEGSKTDQKKRLDGGLGSRMNGASALWRKLHVQPVREVDTPVPGVSYHGRGAIQITWNYNYGRVSEFFFGDKNILLKNPEKLIDDGVIAFRASLDFWMTPVEIKPSCHGIIINKAPECPAKGRYNGYGGTTNVINGGPECNTPTSQKVKNRVEYFKRYAKILGVSPGDHLYCDKAVAYNAGRC</sequence>
<evidence type="ECO:0000259" key="4">
    <source>
        <dbReference type="Pfam" id="PF00182"/>
    </source>
</evidence>
<dbReference type="AlphaFoldDB" id="A0A0L0G5J6"/>
<keyword evidence="6" id="KW-1185">Reference proteome</keyword>
<dbReference type="CDD" id="cd00325">
    <property type="entry name" value="chitinase_GH19"/>
    <property type="match status" value="1"/>
</dbReference>
<dbReference type="OrthoDB" id="5985073at2759"/>
<dbReference type="PANTHER" id="PTHR22595:SF79">
    <property type="entry name" value="CHITINASE 12"/>
    <property type="match status" value="1"/>
</dbReference>
<organism evidence="5 6">
    <name type="scientific">Sphaeroforma arctica JP610</name>
    <dbReference type="NCBI Taxonomy" id="667725"/>
    <lineage>
        <taxon>Eukaryota</taxon>
        <taxon>Ichthyosporea</taxon>
        <taxon>Ichthyophonida</taxon>
        <taxon>Sphaeroforma</taxon>
    </lineage>
</organism>
<dbReference type="GO" id="GO:0006032">
    <property type="term" value="P:chitin catabolic process"/>
    <property type="evidence" value="ECO:0007669"/>
    <property type="project" value="InterPro"/>
</dbReference>
<dbReference type="EMBL" id="KQ241790">
    <property type="protein sequence ID" value="KNC84071.1"/>
    <property type="molecule type" value="Genomic_DNA"/>
</dbReference>
<dbReference type="Gene3D" id="1.10.530.10">
    <property type="match status" value="1"/>
</dbReference>
<name>A0A0L0G5J6_9EUKA</name>
<dbReference type="STRING" id="667725.A0A0L0G5J6"/>
<keyword evidence="1" id="KW-0611">Plant defense</keyword>
<dbReference type="SUPFAM" id="SSF53955">
    <property type="entry name" value="Lysozyme-like"/>
    <property type="match status" value="1"/>
</dbReference>
<evidence type="ECO:0000256" key="1">
    <source>
        <dbReference type="ARBA" id="ARBA00022821"/>
    </source>
</evidence>
<feature type="domain" description="Glycoside hydrolase family 19 catalytic" evidence="4">
    <location>
        <begin position="105"/>
        <end position="234"/>
    </location>
</feature>
<evidence type="ECO:0000313" key="5">
    <source>
        <dbReference type="EMBL" id="KNC84071.1"/>
    </source>
</evidence>
<gene>
    <name evidence="5" type="ORF">SARC_03699</name>
</gene>
<dbReference type="Gene3D" id="3.30.20.10">
    <property type="entry name" value="Endochitinase, domain 2"/>
    <property type="match status" value="1"/>
</dbReference>
<feature type="chain" id="PRO_5005539105" description="Glycoside hydrolase family 19 catalytic domain-containing protein" evidence="3">
    <location>
        <begin position="17"/>
        <end position="245"/>
    </location>
</feature>
<keyword evidence="2" id="KW-1015">Disulfide bond</keyword>
<dbReference type="GO" id="GO:0016998">
    <property type="term" value="P:cell wall macromolecule catabolic process"/>
    <property type="evidence" value="ECO:0007669"/>
    <property type="project" value="InterPro"/>
</dbReference>
<reference evidence="5 6" key="1">
    <citation type="submission" date="2011-02" db="EMBL/GenBank/DDBJ databases">
        <title>The Genome Sequence of Sphaeroforma arctica JP610.</title>
        <authorList>
            <consortium name="The Broad Institute Genome Sequencing Platform"/>
            <person name="Russ C."/>
            <person name="Cuomo C."/>
            <person name="Young S.K."/>
            <person name="Zeng Q."/>
            <person name="Gargeya S."/>
            <person name="Alvarado L."/>
            <person name="Berlin A."/>
            <person name="Chapman S.B."/>
            <person name="Chen Z."/>
            <person name="Freedman E."/>
            <person name="Gellesch M."/>
            <person name="Goldberg J."/>
            <person name="Griggs A."/>
            <person name="Gujja S."/>
            <person name="Heilman E."/>
            <person name="Heiman D."/>
            <person name="Howarth C."/>
            <person name="Mehta T."/>
            <person name="Neiman D."/>
            <person name="Pearson M."/>
            <person name="Roberts A."/>
            <person name="Saif S."/>
            <person name="Shea T."/>
            <person name="Shenoy N."/>
            <person name="Sisk P."/>
            <person name="Stolte C."/>
            <person name="Sykes S."/>
            <person name="White J."/>
            <person name="Yandava C."/>
            <person name="Burger G."/>
            <person name="Gray M.W."/>
            <person name="Holland P.W.H."/>
            <person name="King N."/>
            <person name="Lang F.B.F."/>
            <person name="Roger A.J."/>
            <person name="Ruiz-Trillo I."/>
            <person name="Haas B."/>
            <person name="Nusbaum C."/>
            <person name="Birren B."/>
        </authorList>
    </citation>
    <scope>NUCLEOTIDE SEQUENCE [LARGE SCALE GENOMIC DNA]</scope>
    <source>
        <strain evidence="5 6">JP610</strain>
    </source>
</reference>
<dbReference type="eggNOG" id="KOG4742">
    <property type="taxonomic scope" value="Eukaryota"/>
</dbReference>
<evidence type="ECO:0000313" key="6">
    <source>
        <dbReference type="Proteomes" id="UP000054560"/>
    </source>
</evidence>
<proteinExistence type="predicted"/>
<dbReference type="GeneID" id="25904203"/>
<evidence type="ECO:0000256" key="2">
    <source>
        <dbReference type="ARBA" id="ARBA00023157"/>
    </source>
</evidence>
<dbReference type="PANTHER" id="PTHR22595">
    <property type="entry name" value="CHITINASE-RELATED"/>
    <property type="match status" value="1"/>
</dbReference>
<dbReference type="RefSeq" id="XP_014157973.1">
    <property type="nucleotide sequence ID" value="XM_014302498.1"/>
</dbReference>
<protein>
    <recommendedName>
        <fullName evidence="4">Glycoside hydrolase family 19 catalytic domain-containing protein</fullName>
    </recommendedName>
</protein>
<dbReference type="GO" id="GO:0006952">
    <property type="term" value="P:defense response"/>
    <property type="evidence" value="ECO:0007669"/>
    <property type="project" value="UniProtKB-KW"/>
</dbReference>
<accession>A0A0L0G5J6</accession>